<evidence type="ECO:0000259" key="3">
    <source>
        <dbReference type="PROSITE" id="PS50914"/>
    </source>
</evidence>
<dbReference type="Pfam" id="PF04972">
    <property type="entry name" value="BON"/>
    <property type="match status" value="1"/>
</dbReference>
<dbReference type="PROSITE" id="PS51371">
    <property type="entry name" value="CBS"/>
    <property type="match status" value="2"/>
</dbReference>
<protein>
    <submittedName>
        <fullName evidence="5">CBS domain-containing protein</fullName>
    </submittedName>
</protein>
<gene>
    <name evidence="5" type="ORF">GCM10009838_33190</name>
</gene>
<dbReference type="InterPro" id="IPR017080">
    <property type="entry name" value="UCP036990_CBS_BON"/>
</dbReference>
<organism evidence="5 6">
    <name type="scientific">Catenulispora subtropica</name>
    <dbReference type="NCBI Taxonomy" id="450798"/>
    <lineage>
        <taxon>Bacteria</taxon>
        <taxon>Bacillati</taxon>
        <taxon>Actinomycetota</taxon>
        <taxon>Actinomycetes</taxon>
        <taxon>Catenulisporales</taxon>
        <taxon>Catenulisporaceae</taxon>
        <taxon>Catenulispora</taxon>
    </lineage>
</organism>
<dbReference type="Gene3D" id="3.30.1340.30">
    <property type="match status" value="1"/>
</dbReference>
<dbReference type="InterPro" id="IPR007055">
    <property type="entry name" value="BON_dom"/>
</dbReference>
<comment type="caution">
    <text evidence="5">The sequence shown here is derived from an EMBL/GenBank/DDBJ whole genome shotgun (WGS) entry which is preliminary data.</text>
</comment>
<dbReference type="Gene3D" id="3.10.580.10">
    <property type="entry name" value="CBS-domain"/>
    <property type="match status" value="1"/>
</dbReference>
<dbReference type="Pfam" id="PF00571">
    <property type="entry name" value="CBS"/>
    <property type="match status" value="2"/>
</dbReference>
<dbReference type="SMART" id="SM00116">
    <property type="entry name" value="CBS"/>
    <property type="match status" value="2"/>
</dbReference>
<dbReference type="PANTHER" id="PTHR43080:SF29">
    <property type="entry name" value="OS02G0818000 PROTEIN"/>
    <property type="match status" value="1"/>
</dbReference>
<feature type="domain" description="CBS" evidence="4">
    <location>
        <begin position="5"/>
        <end position="65"/>
    </location>
</feature>
<dbReference type="InterPro" id="IPR051257">
    <property type="entry name" value="Diverse_CBS-Domain"/>
</dbReference>
<dbReference type="InterPro" id="IPR046342">
    <property type="entry name" value="CBS_dom_sf"/>
</dbReference>
<accession>A0ABP5CZR0</accession>
<dbReference type="SUPFAM" id="SSF54631">
    <property type="entry name" value="CBS-domain pair"/>
    <property type="match status" value="1"/>
</dbReference>
<evidence type="ECO:0000259" key="4">
    <source>
        <dbReference type="PROSITE" id="PS51371"/>
    </source>
</evidence>
<sequence>MYSVMTPAERVVSVQVDAGYKDIATLLGEHGVSAAPVLDADGHVVGVVSEEDLLAKESRVESGEPGRHENPFAGRAKRRVLHKAAGITASELMTKPPVTIGAHEDVVQAARMMVDRHVKRLVVTDARGGLRGVISRRDVLKVFARSDEAIRSEIVEDVVRGTFWINPATMDIRVEDGVVRLRGHMETWGEAEAICGMVRRTDGVVAVVNEISYDHDDSRPEARKTGPFGIFRR</sequence>
<evidence type="ECO:0000313" key="5">
    <source>
        <dbReference type="EMBL" id="GAA1971282.1"/>
    </source>
</evidence>
<evidence type="ECO:0000256" key="1">
    <source>
        <dbReference type="ARBA" id="ARBA00023122"/>
    </source>
</evidence>
<dbReference type="EMBL" id="BAAAQM010000017">
    <property type="protein sequence ID" value="GAA1971282.1"/>
    <property type="molecule type" value="Genomic_DNA"/>
</dbReference>
<evidence type="ECO:0000256" key="2">
    <source>
        <dbReference type="PROSITE-ProRule" id="PRU00703"/>
    </source>
</evidence>
<feature type="domain" description="CBS" evidence="4">
    <location>
        <begin position="93"/>
        <end position="150"/>
    </location>
</feature>
<name>A0ABP5CZR0_9ACTN</name>
<dbReference type="InterPro" id="IPR000644">
    <property type="entry name" value="CBS_dom"/>
</dbReference>
<dbReference type="CDD" id="cd04586">
    <property type="entry name" value="CBS_pair_BON_assoc"/>
    <property type="match status" value="1"/>
</dbReference>
<dbReference type="PANTHER" id="PTHR43080">
    <property type="entry name" value="CBS DOMAIN-CONTAINING PROTEIN CBSX3, MITOCHONDRIAL"/>
    <property type="match status" value="1"/>
</dbReference>
<reference evidence="6" key="1">
    <citation type="journal article" date="2019" name="Int. J. Syst. Evol. Microbiol.">
        <title>The Global Catalogue of Microorganisms (GCM) 10K type strain sequencing project: providing services to taxonomists for standard genome sequencing and annotation.</title>
        <authorList>
            <consortium name="The Broad Institute Genomics Platform"/>
            <consortium name="The Broad Institute Genome Sequencing Center for Infectious Disease"/>
            <person name="Wu L."/>
            <person name="Ma J."/>
        </authorList>
    </citation>
    <scope>NUCLEOTIDE SEQUENCE [LARGE SCALE GENOMIC DNA]</scope>
    <source>
        <strain evidence="6">JCM 16013</strain>
    </source>
</reference>
<dbReference type="PIRSF" id="PIRSF036990">
    <property type="entry name" value="UCP036990_CBS_BON"/>
    <property type="match status" value="1"/>
</dbReference>
<keyword evidence="1 2" id="KW-0129">CBS domain</keyword>
<dbReference type="Proteomes" id="UP001499854">
    <property type="component" value="Unassembled WGS sequence"/>
</dbReference>
<dbReference type="PROSITE" id="PS50914">
    <property type="entry name" value="BON"/>
    <property type="match status" value="1"/>
</dbReference>
<keyword evidence="6" id="KW-1185">Reference proteome</keyword>
<feature type="domain" description="BON" evidence="3">
    <location>
        <begin position="146"/>
        <end position="215"/>
    </location>
</feature>
<proteinExistence type="predicted"/>
<evidence type="ECO:0000313" key="6">
    <source>
        <dbReference type="Proteomes" id="UP001499854"/>
    </source>
</evidence>